<evidence type="ECO:0000256" key="1">
    <source>
        <dbReference type="SAM" id="SignalP"/>
    </source>
</evidence>
<feature type="signal peptide" evidence="1">
    <location>
        <begin position="1"/>
        <end position="19"/>
    </location>
</feature>
<dbReference type="GeneID" id="90541874"/>
<keyword evidence="1" id="KW-0732">Signal</keyword>
<accession>A0AAX4JDJ2</accession>
<gene>
    <name evidence="2" type="ORF">VNE69_07118</name>
</gene>
<dbReference type="KEGG" id="vnx:VNE69_07118"/>
<dbReference type="Proteomes" id="UP001334084">
    <property type="component" value="Chromosome 7"/>
</dbReference>
<keyword evidence="3" id="KW-1185">Reference proteome</keyword>
<sequence>MFLFFSLIFCSNIADNVDFIPWRGWTNQQEKIEVDQIKNSSILYQILRSAKTSGCKRGRPFHYKKNSSTISNNHPQEVSFDEVVLSFIKLMKNVYLKPVNSTLEKTFHSDVKNFKDQIDQWKNDKMNVKEPIFKCKFPSQLDYIFYKSNYYVTNQWIRVFKDILNIDLPSIGTKILNSTIHEDSKKSIIESVDQIVEAMDYFYAFAPKHLHYNYHKNSLKHRFQLLITRFPYLFNEFNLCGRLINLYESIIENYIKKVDDSYDMKIALTNMSINLQKMFSNYDRFLNAIRRKLRLLEKLKMIN</sequence>
<dbReference type="RefSeq" id="XP_065330195.1">
    <property type="nucleotide sequence ID" value="XM_065474123.1"/>
</dbReference>
<name>A0AAX4JDJ2_9MICR</name>
<organism evidence="2 3">
    <name type="scientific">Vairimorpha necatrix</name>
    <dbReference type="NCBI Taxonomy" id="6039"/>
    <lineage>
        <taxon>Eukaryota</taxon>
        <taxon>Fungi</taxon>
        <taxon>Fungi incertae sedis</taxon>
        <taxon>Microsporidia</taxon>
        <taxon>Nosematidae</taxon>
        <taxon>Vairimorpha</taxon>
    </lineage>
</organism>
<protein>
    <submittedName>
        <fullName evidence="2">Uncharacterized protein</fullName>
    </submittedName>
</protein>
<feature type="chain" id="PRO_5043623781" evidence="1">
    <location>
        <begin position="20"/>
        <end position="303"/>
    </location>
</feature>
<reference evidence="2" key="1">
    <citation type="journal article" date="2024" name="BMC Genomics">
        <title>Functional annotation of a divergent genome using sequence and structure-based similarity.</title>
        <authorList>
            <person name="Svedberg D."/>
            <person name="Winiger R.R."/>
            <person name="Berg A."/>
            <person name="Sharma H."/>
            <person name="Tellgren-Roth C."/>
            <person name="Debrunner-Vossbrinck B.A."/>
            <person name="Vossbrinck C.R."/>
            <person name="Barandun J."/>
        </authorList>
    </citation>
    <scope>NUCLEOTIDE SEQUENCE</scope>
    <source>
        <strain evidence="2">Illinois isolate</strain>
    </source>
</reference>
<proteinExistence type="predicted"/>
<evidence type="ECO:0000313" key="2">
    <source>
        <dbReference type="EMBL" id="WUR04050.1"/>
    </source>
</evidence>
<evidence type="ECO:0000313" key="3">
    <source>
        <dbReference type="Proteomes" id="UP001334084"/>
    </source>
</evidence>
<dbReference type="AlphaFoldDB" id="A0AAX4JDJ2"/>
<dbReference type="EMBL" id="CP142732">
    <property type="protein sequence ID" value="WUR04050.1"/>
    <property type="molecule type" value="Genomic_DNA"/>
</dbReference>